<dbReference type="AlphaFoldDB" id="A0A842J8Y6"/>
<keyword evidence="4 5" id="KW-0479">Metal-binding</keyword>
<dbReference type="FunFam" id="3.40.1390.30:FF:000001">
    <property type="entry name" value="GTP cyclohydrolase 1 type 2"/>
    <property type="match status" value="1"/>
</dbReference>
<name>A0A842J8Y6_9BACT</name>
<gene>
    <name evidence="6" type="ORF">H7R39_07085</name>
</gene>
<evidence type="ECO:0000256" key="2">
    <source>
        <dbReference type="ARBA" id="ARBA00011643"/>
    </source>
</evidence>
<dbReference type="InterPro" id="IPR002678">
    <property type="entry name" value="DUF34/NIF3"/>
</dbReference>
<feature type="binding site" evidence="5">
    <location>
        <position position="62"/>
    </location>
    <ligand>
        <name>a divalent metal cation</name>
        <dbReference type="ChEBI" id="CHEBI:60240"/>
        <label>1</label>
    </ligand>
</feature>
<dbReference type="NCBIfam" id="TIGR00486">
    <property type="entry name" value="YbgI_SA1388"/>
    <property type="match status" value="1"/>
</dbReference>
<dbReference type="Pfam" id="PF01784">
    <property type="entry name" value="DUF34_NIF3"/>
    <property type="match status" value="1"/>
</dbReference>
<dbReference type="InterPro" id="IPR036069">
    <property type="entry name" value="DUF34/NIF3_sf"/>
</dbReference>
<dbReference type="RefSeq" id="WP_185898594.1">
    <property type="nucleotide sequence ID" value="NZ_JACLZK010000002.1"/>
</dbReference>
<protein>
    <recommendedName>
        <fullName evidence="3">GTP cyclohydrolase 1 type 2 homolog</fullName>
    </recommendedName>
</protein>
<dbReference type="Gene3D" id="3.40.1390.30">
    <property type="entry name" value="NIF3 (NGG1p interacting factor 3)-like"/>
    <property type="match status" value="2"/>
</dbReference>
<evidence type="ECO:0000256" key="4">
    <source>
        <dbReference type="ARBA" id="ARBA00022723"/>
    </source>
</evidence>
<reference evidence="6 7" key="1">
    <citation type="submission" date="2020-08" db="EMBL/GenBank/DDBJ databases">
        <title>Complete genome and description of Campylobacter massiliensis Marseille-Q3452 sp. nov.</title>
        <authorList>
            <person name="Antezack A."/>
        </authorList>
    </citation>
    <scope>NUCLEOTIDE SEQUENCE [LARGE SCALE GENOMIC DNA]</scope>
    <source>
        <strain evidence="6 7">Marseille-Q3452</strain>
    </source>
</reference>
<comment type="caution">
    <text evidence="6">The sequence shown here is derived from an EMBL/GenBank/DDBJ whole genome shotgun (WGS) entry which is preliminary data.</text>
</comment>
<comment type="similarity">
    <text evidence="1">Belongs to the GTP cyclohydrolase I type 2/NIF3 family.</text>
</comment>
<evidence type="ECO:0000313" key="7">
    <source>
        <dbReference type="Proteomes" id="UP000552683"/>
    </source>
</evidence>
<dbReference type="Proteomes" id="UP000552683">
    <property type="component" value="Unassembled WGS sequence"/>
</dbReference>
<evidence type="ECO:0000313" key="6">
    <source>
        <dbReference type="EMBL" id="MBC2883015.1"/>
    </source>
</evidence>
<dbReference type="GO" id="GO:0005737">
    <property type="term" value="C:cytoplasm"/>
    <property type="evidence" value="ECO:0007669"/>
    <property type="project" value="TreeGrafter"/>
</dbReference>
<feature type="binding site" evidence="5">
    <location>
        <position position="211"/>
    </location>
    <ligand>
        <name>a divalent metal cation</name>
        <dbReference type="ChEBI" id="CHEBI:60240"/>
        <label>1</label>
    </ligand>
</feature>
<dbReference type="EMBL" id="JACLZK010000002">
    <property type="protein sequence ID" value="MBC2883015.1"/>
    <property type="molecule type" value="Genomic_DNA"/>
</dbReference>
<evidence type="ECO:0000256" key="5">
    <source>
        <dbReference type="PIRSR" id="PIRSR602678-1"/>
    </source>
</evidence>
<keyword evidence="7" id="KW-1185">Reference proteome</keyword>
<sequence>MKIGEIYKILDEISPFASQEEWDNSGLLVGSFEASAERVYLSLDVDEELLDEAQPNSLIITHHPLIFKGLKSLNLDKYPSSLIAKMVAKNLSLIAMHTNYDLSHLNEYVLSEILGFAIKERDGFVLYADVNLSFGELCEMVKTKLNLSHLRVCKGRKFDHNTPIKRLAFCTGSGGDLIDGVKADVFLTGDLKYHQAMSAVQNNLTMIDIGHFESERYFGESLAKYLQILPIPTIISNSKNPFSYS</sequence>
<feature type="binding site" evidence="5">
    <location>
        <position position="101"/>
    </location>
    <ligand>
        <name>a divalent metal cation</name>
        <dbReference type="ChEBI" id="CHEBI:60240"/>
        <label>1</label>
    </ligand>
</feature>
<organism evidence="6 7">
    <name type="scientific">Campylobacter massiliensis</name>
    <dbReference type="NCBI Taxonomy" id="2762557"/>
    <lineage>
        <taxon>Bacteria</taxon>
        <taxon>Pseudomonadati</taxon>
        <taxon>Campylobacterota</taxon>
        <taxon>Epsilonproteobacteria</taxon>
        <taxon>Campylobacterales</taxon>
        <taxon>Campylobacteraceae</taxon>
        <taxon>Campylobacter</taxon>
    </lineage>
</organism>
<dbReference type="GO" id="GO:0046872">
    <property type="term" value="F:metal ion binding"/>
    <property type="evidence" value="ECO:0007669"/>
    <property type="project" value="UniProtKB-KW"/>
</dbReference>
<feature type="binding site" evidence="5">
    <location>
        <position position="63"/>
    </location>
    <ligand>
        <name>a divalent metal cation</name>
        <dbReference type="ChEBI" id="CHEBI:60240"/>
        <label>1</label>
    </ligand>
</feature>
<feature type="binding site" evidence="5">
    <location>
        <position position="215"/>
    </location>
    <ligand>
        <name>a divalent metal cation</name>
        <dbReference type="ChEBI" id="CHEBI:60240"/>
        <label>2</label>
    </ligand>
</feature>
<dbReference type="SUPFAM" id="SSF102705">
    <property type="entry name" value="NIF3 (NGG1p interacting factor 3)-like"/>
    <property type="match status" value="1"/>
</dbReference>
<evidence type="ECO:0000256" key="1">
    <source>
        <dbReference type="ARBA" id="ARBA00006964"/>
    </source>
</evidence>
<accession>A0A842J8Y6</accession>
<evidence type="ECO:0000256" key="3">
    <source>
        <dbReference type="ARBA" id="ARBA00022112"/>
    </source>
</evidence>
<comment type="subunit">
    <text evidence="2">Homohexamer.</text>
</comment>
<dbReference type="PANTHER" id="PTHR13799">
    <property type="entry name" value="NGG1 INTERACTING FACTOR 3"/>
    <property type="match status" value="1"/>
</dbReference>
<dbReference type="PANTHER" id="PTHR13799:SF14">
    <property type="entry name" value="GTP CYCLOHYDROLASE 1 TYPE 2 HOMOLOG"/>
    <property type="match status" value="1"/>
</dbReference>
<proteinExistence type="inferred from homology"/>